<dbReference type="PANTHER" id="PTHR45999:SF4">
    <property type="entry name" value="UNC-13-4A, ISOFORM B"/>
    <property type="match status" value="1"/>
</dbReference>
<reference evidence="2" key="1">
    <citation type="journal article" date="2023" name="Insect Mol. Biol.">
        <title>Genome sequencing provides insights into the evolution of gene families encoding plant cell wall-degrading enzymes in longhorned beetles.</title>
        <authorList>
            <person name="Shin N.R."/>
            <person name="Okamura Y."/>
            <person name="Kirsch R."/>
            <person name="Pauchet Y."/>
        </authorList>
    </citation>
    <scope>NUCLEOTIDE SEQUENCE</scope>
    <source>
        <strain evidence="2">MMC_N1</strain>
    </source>
</reference>
<name>A0ABQ9IYT5_9CUCU</name>
<dbReference type="InterPro" id="IPR052095">
    <property type="entry name" value="UNC-13_domain"/>
</dbReference>
<comment type="caution">
    <text evidence="2">The sequence shown here is derived from an EMBL/GenBank/DDBJ whole genome shotgun (WGS) entry which is preliminary data.</text>
</comment>
<keyword evidence="1" id="KW-0268">Exocytosis</keyword>
<dbReference type="EMBL" id="JAPWTJ010001820">
    <property type="protein sequence ID" value="KAJ8969340.1"/>
    <property type="molecule type" value="Genomic_DNA"/>
</dbReference>
<feature type="non-terminal residue" evidence="2">
    <location>
        <position position="1"/>
    </location>
</feature>
<gene>
    <name evidence="2" type="ORF">NQ317_007794</name>
</gene>
<dbReference type="Proteomes" id="UP001162164">
    <property type="component" value="Unassembled WGS sequence"/>
</dbReference>
<dbReference type="Gene3D" id="2.60.40.150">
    <property type="entry name" value="C2 domain"/>
    <property type="match status" value="1"/>
</dbReference>
<dbReference type="InterPro" id="IPR035892">
    <property type="entry name" value="C2_domain_sf"/>
</dbReference>
<sequence length="249" mass="28154">DIDDINGDSLHLDIWDHDDESSVLEAVSKLNEIRGVRGLGRFFKQVCQSARQSSQDDFLGCVTIPLQETPQKEIEPFQKKLPNIAPGIKLVQMENVCREMELADIHGGRERNAIRGSSRGTPPPFQGGLPVFEGDIPMDKGDPDIPSTGLEGWFKLEARSQRSSVQGRIRLKIWLSTRENRGVQDDDNWNELTQHESLYATFVDYELRNWGRETWTWNGDIPGPALTILHQHAVQGNSFLLCSQRAHNV</sequence>
<keyword evidence="3" id="KW-1185">Reference proteome</keyword>
<evidence type="ECO:0000313" key="2">
    <source>
        <dbReference type="EMBL" id="KAJ8969340.1"/>
    </source>
</evidence>
<protein>
    <submittedName>
        <fullName evidence="2">Uncharacterized protein</fullName>
    </submittedName>
</protein>
<evidence type="ECO:0000313" key="3">
    <source>
        <dbReference type="Proteomes" id="UP001162164"/>
    </source>
</evidence>
<dbReference type="PANTHER" id="PTHR45999">
    <property type="entry name" value="UNC-13-4A, ISOFORM B"/>
    <property type="match status" value="1"/>
</dbReference>
<accession>A0ABQ9IYT5</accession>
<organism evidence="2 3">
    <name type="scientific">Molorchus minor</name>
    <dbReference type="NCBI Taxonomy" id="1323400"/>
    <lineage>
        <taxon>Eukaryota</taxon>
        <taxon>Metazoa</taxon>
        <taxon>Ecdysozoa</taxon>
        <taxon>Arthropoda</taxon>
        <taxon>Hexapoda</taxon>
        <taxon>Insecta</taxon>
        <taxon>Pterygota</taxon>
        <taxon>Neoptera</taxon>
        <taxon>Endopterygota</taxon>
        <taxon>Coleoptera</taxon>
        <taxon>Polyphaga</taxon>
        <taxon>Cucujiformia</taxon>
        <taxon>Chrysomeloidea</taxon>
        <taxon>Cerambycidae</taxon>
        <taxon>Lamiinae</taxon>
        <taxon>Monochamini</taxon>
        <taxon>Molorchus</taxon>
    </lineage>
</organism>
<proteinExistence type="predicted"/>
<evidence type="ECO:0000256" key="1">
    <source>
        <dbReference type="ARBA" id="ARBA00022483"/>
    </source>
</evidence>